<sequence>LDFGEATISEEDEQSRRTQIWCDAPIGEPRAGPGSRRCQRFANHPGACASG</sequence>
<reference evidence="2 3" key="1">
    <citation type="submission" date="2020-11" db="EMBL/GenBank/DDBJ databases">
        <title>A novel isolate from a Black sea contaminated sediment with potential to produce alkanes: Plantactinospora alkalitolerans sp. nov.</title>
        <authorList>
            <person name="Carro L."/>
            <person name="Veyisoglu A."/>
            <person name="Guven K."/>
            <person name="Schumann P."/>
            <person name="Klenk H.-P."/>
            <person name="Sahin N."/>
        </authorList>
    </citation>
    <scope>NUCLEOTIDE SEQUENCE [LARGE SCALE GENOMIC DNA]</scope>
    <source>
        <strain evidence="2 3">S1510</strain>
    </source>
</reference>
<protein>
    <submittedName>
        <fullName evidence="2">Uncharacterized protein</fullName>
    </submittedName>
</protein>
<name>A0ABS0GWB1_9ACTN</name>
<accession>A0ABS0GWB1</accession>
<feature type="non-terminal residue" evidence="2">
    <location>
        <position position="1"/>
    </location>
</feature>
<gene>
    <name evidence="2" type="ORF">I0C86_16175</name>
</gene>
<proteinExistence type="predicted"/>
<dbReference type="EMBL" id="JADPUN010000160">
    <property type="protein sequence ID" value="MBF9130485.1"/>
    <property type="molecule type" value="Genomic_DNA"/>
</dbReference>
<keyword evidence="3" id="KW-1185">Reference proteome</keyword>
<evidence type="ECO:0000256" key="1">
    <source>
        <dbReference type="SAM" id="MobiDB-lite"/>
    </source>
</evidence>
<evidence type="ECO:0000313" key="3">
    <source>
        <dbReference type="Proteomes" id="UP000638560"/>
    </source>
</evidence>
<dbReference type="Proteomes" id="UP000638560">
    <property type="component" value="Unassembled WGS sequence"/>
</dbReference>
<evidence type="ECO:0000313" key="2">
    <source>
        <dbReference type="EMBL" id="MBF9130485.1"/>
    </source>
</evidence>
<comment type="caution">
    <text evidence="2">The sequence shown here is derived from an EMBL/GenBank/DDBJ whole genome shotgun (WGS) entry which is preliminary data.</text>
</comment>
<organism evidence="2 3">
    <name type="scientific">Plantactinospora alkalitolerans</name>
    <dbReference type="NCBI Taxonomy" id="2789879"/>
    <lineage>
        <taxon>Bacteria</taxon>
        <taxon>Bacillati</taxon>
        <taxon>Actinomycetota</taxon>
        <taxon>Actinomycetes</taxon>
        <taxon>Micromonosporales</taxon>
        <taxon>Micromonosporaceae</taxon>
        <taxon>Plantactinospora</taxon>
    </lineage>
</organism>
<feature type="region of interest" description="Disordered" evidence="1">
    <location>
        <begin position="24"/>
        <end position="51"/>
    </location>
</feature>